<dbReference type="Proteomes" id="UP001168877">
    <property type="component" value="Unassembled WGS sequence"/>
</dbReference>
<reference evidence="9" key="2">
    <citation type="submission" date="2023-06" db="EMBL/GenBank/DDBJ databases">
        <authorList>
            <person name="Swenson N.G."/>
            <person name="Wegrzyn J.L."/>
            <person name="Mcevoy S.L."/>
        </authorList>
    </citation>
    <scope>NUCLEOTIDE SEQUENCE</scope>
    <source>
        <strain evidence="9">NS2018</strain>
        <tissue evidence="9">Leaf</tissue>
    </source>
</reference>
<keyword evidence="4" id="KW-0378">Hydrolase</keyword>
<dbReference type="GO" id="GO:0006508">
    <property type="term" value="P:proteolysis"/>
    <property type="evidence" value="ECO:0007669"/>
    <property type="project" value="UniProtKB-KW"/>
</dbReference>
<evidence type="ECO:0000256" key="4">
    <source>
        <dbReference type="ARBA" id="ARBA00022801"/>
    </source>
</evidence>
<dbReference type="EMBL" id="JAUESC010000383">
    <property type="protein sequence ID" value="KAK0584248.1"/>
    <property type="molecule type" value="Genomic_DNA"/>
</dbReference>
<dbReference type="InterPro" id="IPR024729">
    <property type="entry name" value="USP7_ICP0-binding_dom"/>
</dbReference>
<dbReference type="GO" id="GO:0101005">
    <property type="term" value="F:deubiquitinase activity"/>
    <property type="evidence" value="ECO:0007669"/>
    <property type="project" value="UniProtKB-ARBA"/>
</dbReference>
<dbReference type="InterPro" id="IPR056988">
    <property type="entry name" value="Zn_ribbon_pln"/>
</dbReference>
<organism evidence="9 10">
    <name type="scientific">Acer saccharum</name>
    <name type="common">Sugar maple</name>
    <dbReference type="NCBI Taxonomy" id="4024"/>
    <lineage>
        <taxon>Eukaryota</taxon>
        <taxon>Viridiplantae</taxon>
        <taxon>Streptophyta</taxon>
        <taxon>Embryophyta</taxon>
        <taxon>Tracheophyta</taxon>
        <taxon>Spermatophyta</taxon>
        <taxon>Magnoliopsida</taxon>
        <taxon>eudicotyledons</taxon>
        <taxon>Gunneridae</taxon>
        <taxon>Pentapetalae</taxon>
        <taxon>rosids</taxon>
        <taxon>malvids</taxon>
        <taxon>Sapindales</taxon>
        <taxon>Sapindaceae</taxon>
        <taxon>Hippocastanoideae</taxon>
        <taxon>Acereae</taxon>
        <taxon>Acer</taxon>
    </lineage>
</organism>
<dbReference type="Gene3D" id="3.10.20.90">
    <property type="entry name" value="Phosphatidylinositol 3-kinase Catalytic Subunit, Chain A, domain 1"/>
    <property type="match status" value="1"/>
</dbReference>
<dbReference type="PANTHER" id="PTHR45089:SF42">
    <property type="entry name" value="J DOMAIN-CONTAINING PROTEIN"/>
    <property type="match status" value="1"/>
</dbReference>
<dbReference type="GO" id="GO:0005634">
    <property type="term" value="C:nucleus"/>
    <property type="evidence" value="ECO:0007669"/>
    <property type="project" value="UniProtKB-ARBA"/>
</dbReference>
<keyword evidence="2" id="KW-0645">Protease</keyword>
<keyword evidence="3" id="KW-0833">Ubl conjugation pathway</keyword>
<dbReference type="AlphaFoldDB" id="A0AA39VN81"/>
<dbReference type="Pfam" id="PF12436">
    <property type="entry name" value="USP7_ICP0_bdg"/>
    <property type="match status" value="1"/>
</dbReference>
<evidence type="ECO:0000259" key="8">
    <source>
        <dbReference type="Pfam" id="PF23551"/>
    </source>
</evidence>
<evidence type="ECO:0000313" key="10">
    <source>
        <dbReference type="Proteomes" id="UP001168877"/>
    </source>
</evidence>
<evidence type="ECO:0000256" key="6">
    <source>
        <dbReference type="SAM" id="MobiDB-lite"/>
    </source>
</evidence>
<feature type="compositionally biased region" description="Basic and acidic residues" evidence="6">
    <location>
        <begin position="240"/>
        <end position="275"/>
    </location>
</feature>
<accession>A0AA39VN81</accession>
<evidence type="ECO:0008006" key="11">
    <source>
        <dbReference type="Google" id="ProtNLM"/>
    </source>
</evidence>
<keyword evidence="10" id="KW-1185">Reference proteome</keyword>
<dbReference type="Pfam" id="PF23551">
    <property type="entry name" value="Zn_ribbon_20"/>
    <property type="match status" value="1"/>
</dbReference>
<comment type="caution">
    <text evidence="9">The sequence shown here is derived from an EMBL/GenBank/DDBJ whole genome shotgun (WGS) entry which is preliminary data.</text>
</comment>
<evidence type="ECO:0000256" key="2">
    <source>
        <dbReference type="ARBA" id="ARBA00022670"/>
    </source>
</evidence>
<evidence type="ECO:0000256" key="1">
    <source>
        <dbReference type="ARBA" id="ARBA00009085"/>
    </source>
</evidence>
<proteinExistence type="inferred from homology"/>
<sequence>MGKIGLLVNYDGHWDGAQFLGSSPFGVCVSTEEKHDQLLEKIYRRVGVNRDRFKLKLSTMVNTKTGKKILPILCDGDVEFVIVNTKCTPEVFVEVVERPVAALETVHVHQTPIEAIPMHPTSFSKDAEDKAGGGNGKEAVGNPKPDADKTTFWTYCPSCGIRYQYHRTHVNTLLLCQSCQQSFTAYDLGSLEISSAHPCNRSLNQNGVPNPVFQNRFPNPGPSKVPSQSIQGNSSAMAQEKVDGHMKGMEGVRMHKPDVENWKEGVGKPKPDGGKPSECGTSRNADKKKKRMPVGESSKSYEAGNGDEDKDVVLAAQAHLYRIIKVARDRDLAEQIGRDIYFDLVDHDKVRSFRIQKQTPFIAFKEEVAKEFGIPVQFQRFWIWAKRQNHTYRPNRPLLPQEEAQTVGQLREVSNKKHNAELKLFLEVEIGPDLRFIPPPDKSKEDILLFFKLYDPEKAELRYVGRLFLESSSKPIEIIGKLNQMAGFDPDEEIELYEEIKFEPCVMCEHLDKRASFRISQIEDGDIICFQKISPLQSEEDYRYPDVPSFLEYVRSDNAPKRAYSVNQNRHTFEKPVKIYN</sequence>
<reference evidence="9" key="1">
    <citation type="journal article" date="2022" name="Plant J.">
        <title>Strategies of tolerance reflected in two North American maple genomes.</title>
        <authorList>
            <person name="McEvoy S.L."/>
            <person name="Sezen U.U."/>
            <person name="Trouern-Trend A."/>
            <person name="McMahon S.M."/>
            <person name="Schaberg P.G."/>
            <person name="Yang J."/>
            <person name="Wegrzyn J.L."/>
            <person name="Swenson N.G."/>
        </authorList>
    </citation>
    <scope>NUCLEOTIDE SEQUENCE</scope>
    <source>
        <strain evidence="9">NS2018</strain>
    </source>
</reference>
<feature type="region of interest" description="Disordered" evidence="6">
    <location>
        <begin position="216"/>
        <end position="306"/>
    </location>
</feature>
<evidence type="ECO:0000256" key="3">
    <source>
        <dbReference type="ARBA" id="ARBA00022786"/>
    </source>
</evidence>
<evidence type="ECO:0000259" key="7">
    <source>
        <dbReference type="Pfam" id="PF12436"/>
    </source>
</evidence>
<gene>
    <name evidence="9" type="ORF">LWI29_010004</name>
</gene>
<feature type="domain" description="Zinc beta-ribbon" evidence="8">
    <location>
        <begin position="152"/>
        <end position="185"/>
    </location>
</feature>
<comment type="similarity">
    <text evidence="1">Belongs to the peptidase C19 family.</text>
</comment>
<keyword evidence="5" id="KW-0788">Thiol protease</keyword>
<dbReference type="PANTHER" id="PTHR45089">
    <property type="entry name" value="DNAJ HEAT SHOCK AMINO-TERMINAL DOMAIN PROTEIN-RELATED"/>
    <property type="match status" value="1"/>
</dbReference>
<feature type="domain" description="Ubiquitin carboxyl-terminal hydrolase 7 ICP0-binding" evidence="7">
    <location>
        <begin position="379"/>
        <end position="555"/>
    </location>
</feature>
<evidence type="ECO:0000313" key="9">
    <source>
        <dbReference type="EMBL" id="KAK0584248.1"/>
    </source>
</evidence>
<feature type="region of interest" description="Disordered" evidence="6">
    <location>
        <begin position="118"/>
        <end position="144"/>
    </location>
</feature>
<feature type="compositionally biased region" description="Polar residues" evidence="6">
    <location>
        <begin position="225"/>
        <end position="237"/>
    </location>
</feature>
<protein>
    <recommendedName>
        <fullName evidence="11">Ubiquitinyl hydrolase 1</fullName>
    </recommendedName>
</protein>
<name>A0AA39VN81_ACESA</name>
<dbReference type="GO" id="GO:0008234">
    <property type="term" value="F:cysteine-type peptidase activity"/>
    <property type="evidence" value="ECO:0007669"/>
    <property type="project" value="UniProtKB-KW"/>
</dbReference>
<evidence type="ECO:0000256" key="5">
    <source>
        <dbReference type="ARBA" id="ARBA00022807"/>
    </source>
</evidence>
<dbReference type="FunFam" id="3.10.20.90:FF:000050">
    <property type="entry name" value="Ubiquitin carboxyl-terminal hydrolase 13"/>
    <property type="match status" value="1"/>
</dbReference>